<dbReference type="Gene3D" id="2.30.18.10">
    <property type="entry name" value="Transcription factor IIA (TFIIA), beta-barrel domain"/>
    <property type="match status" value="1"/>
</dbReference>
<evidence type="ECO:0000256" key="1">
    <source>
        <dbReference type="ARBA" id="ARBA00004123"/>
    </source>
</evidence>
<evidence type="ECO:0000256" key="5">
    <source>
        <dbReference type="ARBA" id="ARBA00023163"/>
    </source>
</evidence>
<comment type="similarity">
    <text evidence="2">Belongs to the TFIIA subunit 2 family.</text>
</comment>
<accession>A0ABR1KCB1</accession>
<dbReference type="Proteomes" id="UP001363622">
    <property type="component" value="Unassembled WGS sequence"/>
</dbReference>
<comment type="function">
    <text evidence="7">TFIIA is a component of the transcription machinery of RNA polymerase II and plays an important role in transcriptional activation. TFIIA in a complex with TBP mediates transcriptional activity.</text>
</comment>
<evidence type="ECO:0000256" key="2">
    <source>
        <dbReference type="ARBA" id="ARBA00007675"/>
    </source>
</evidence>
<feature type="domain" description="Transcription initiation factor IIA gamma subunit N-terminal" evidence="10">
    <location>
        <begin position="9"/>
        <end position="51"/>
    </location>
</feature>
<comment type="subcellular location">
    <subcellularLocation>
        <location evidence="1">Nucleus</location>
    </subcellularLocation>
</comment>
<protein>
    <recommendedName>
        <fullName evidence="3">Transcription initiation factor IIA subunit 2</fullName>
    </recommendedName>
    <alternativeName>
        <fullName evidence="9">General transcription factor IIA subunit 2</fullName>
    </alternativeName>
    <alternativeName>
        <fullName evidence="8">Transcription initiation factor IIA small chain</fullName>
    </alternativeName>
</protein>
<dbReference type="Pfam" id="PF02751">
    <property type="entry name" value="TFIIA_gamma_C"/>
    <property type="match status" value="1"/>
</dbReference>
<evidence type="ECO:0000256" key="4">
    <source>
        <dbReference type="ARBA" id="ARBA00023015"/>
    </source>
</evidence>
<dbReference type="InterPro" id="IPR015871">
    <property type="entry name" value="TFIIA_gsu_C"/>
</dbReference>
<keyword evidence="5" id="KW-0804">Transcription</keyword>
<comment type="caution">
    <text evidence="12">The sequence shown here is derived from an EMBL/GenBank/DDBJ whole genome shotgun (WGS) entry which is preliminary data.</text>
</comment>
<evidence type="ECO:0000256" key="7">
    <source>
        <dbReference type="ARBA" id="ARBA00024733"/>
    </source>
</evidence>
<dbReference type="InterPro" id="IPR009083">
    <property type="entry name" value="TFIIA_a-hlx"/>
</dbReference>
<keyword evidence="6" id="KW-0539">Nucleus</keyword>
<dbReference type="Gene3D" id="1.10.287.190">
    <property type="entry name" value="Transcription factor IIA gamma subunit, alpha-helical domain"/>
    <property type="match status" value="1"/>
</dbReference>
<organism evidence="12 13">
    <name type="scientific">Phyllosticta citriasiana</name>
    <dbReference type="NCBI Taxonomy" id="595635"/>
    <lineage>
        <taxon>Eukaryota</taxon>
        <taxon>Fungi</taxon>
        <taxon>Dikarya</taxon>
        <taxon>Ascomycota</taxon>
        <taxon>Pezizomycotina</taxon>
        <taxon>Dothideomycetes</taxon>
        <taxon>Dothideomycetes incertae sedis</taxon>
        <taxon>Botryosphaeriales</taxon>
        <taxon>Phyllostictaceae</taxon>
        <taxon>Phyllosticta</taxon>
    </lineage>
</organism>
<evidence type="ECO:0000259" key="10">
    <source>
        <dbReference type="Pfam" id="PF02268"/>
    </source>
</evidence>
<dbReference type="EMBL" id="JBBPHU010000012">
    <property type="protein sequence ID" value="KAK7511585.1"/>
    <property type="molecule type" value="Genomic_DNA"/>
</dbReference>
<evidence type="ECO:0000256" key="9">
    <source>
        <dbReference type="ARBA" id="ARBA00032215"/>
    </source>
</evidence>
<evidence type="ECO:0000259" key="11">
    <source>
        <dbReference type="Pfam" id="PF02751"/>
    </source>
</evidence>
<dbReference type="SUPFAM" id="SSF47396">
    <property type="entry name" value="Transcription factor IIA (TFIIA), alpha-helical domain"/>
    <property type="match status" value="1"/>
</dbReference>
<evidence type="ECO:0000256" key="3">
    <source>
        <dbReference type="ARBA" id="ARBA00019928"/>
    </source>
</evidence>
<reference evidence="12 13" key="1">
    <citation type="submission" date="2024-04" db="EMBL/GenBank/DDBJ databases">
        <title>Phyllosticta paracitricarpa is synonymous to the EU quarantine fungus P. citricarpa based on phylogenomic analyses.</title>
        <authorList>
            <consortium name="Lawrence Berkeley National Laboratory"/>
            <person name="Van Ingen-Buijs V.A."/>
            <person name="Van Westerhoven A.C."/>
            <person name="Haridas S."/>
            <person name="Skiadas P."/>
            <person name="Martin F."/>
            <person name="Groenewald J.Z."/>
            <person name="Crous P.W."/>
            <person name="Seidl M.F."/>
        </authorList>
    </citation>
    <scope>NUCLEOTIDE SEQUENCE [LARGE SCALE GENOMIC DNA]</scope>
    <source>
        <strain evidence="12 13">CBS 123371</strain>
    </source>
</reference>
<feature type="domain" description="Transcription initiation factor IIA gamma subunit C-terminal" evidence="11">
    <location>
        <begin position="66"/>
        <end position="103"/>
    </location>
</feature>
<keyword evidence="13" id="KW-1185">Reference proteome</keyword>
<evidence type="ECO:0000256" key="8">
    <source>
        <dbReference type="ARBA" id="ARBA00029848"/>
    </source>
</evidence>
<dbReference type="PANTHER" id="PTHR10966">
    <property type="entry name" value="TRANSCRIPTION INITIATION FACTOR IIA SUBUNIT 2"/>
    <property type="match status" value="1"/>
</dbReference>
<gene>
    <name evidence="12" type="ORF">IWZ03DRAFT_353392</name>
</gene>
<dbReference type="InterPro" id="IPR003194">
    <property type="entry name" value="TFIIA_gsu"/>
</dbReference>
<dbReference type="InterPro" id="IPR009088">
    <property type="entry name" value="TFIIA_b-brl"/>
</dbReference>
<proteinExistence type="inferred from homology"/>
<evidence type="ECO:0000313" key="13">
    <source>
        <dbReference type="Proteomes" id="UP001363622"/>
    </source>
</evidence>
<keyword evidence="4" id="KW-0805">Transcription regulation</keyword>
<sequence length="135" mass="15832">MANLSAEQNYRQTTIGQTLVDVLDGLVQEKRLEPQLGTAVIQHFDRIMADVFRENERLRRKRLKFKARCLTYRFIDDRWFWLLSGTTFTTDSGRTMASERVRVHAVAAAPKETALWEEDEIVLHRKGQARKKARR</sequence>
<evidence type="ECO:0000313" key="12">
    <source>
        <dbReference type="EMBL" id="KAK7511585.1"/>
    </source>
</evidence>
<evidence type="ECO:0000256" key="6">
    <source>
        <dbReference type="ARBA" id="ARBA00023242"/>
    </source>
</evidence>
<dbReference type="InterPro" id="IPR015872">
    <property type="entry name" value="TFIIA_gsu_N"/>
</dbReference>
<dbReference type="Pfam" id="PF02268">
    <property type="entry name" value="TFIIA_gamma_N"/>
    <property type="match status" value="1"/>
</dbReference>
<name>A0ABR1KCB1_9PEZI</name>